<dbReference type="AlphaFoldDB" id="A0A497XAW0"/>
<accession>A0A497XAW0</accession>
<protein>
    <submittedName>
        <fullName evidence="1">Uncharacterized protein</fullName>
    </submittedName>
</protein>
<dbReference type="RefSeq" id="WP_124962419.1">
    <property type="nucleotide sequence ID" value="NZ_BHVV01000003.1"/>
</dbReference>
<dbReference type="OrthoDB" id="8560701at2"/>
<dbReference type="EMBL" id="RCCI01000006">
    <property type="protein sequence ID" value="RLJ63523.1"/>
    <property type="molecule type" value="Genomic_DNA"/>
</dbReference>
<comment type="caution">
    <text evidence="1">The sequence shown here is derived from an EMBL/GenBank/DDBJ whole genome shotgun (WGS) entry which is preliminary data.</text>
</comment>
<evidence type="ECO:0000313" key="2">
    <source>
        <dbReference type="Proteomes" id="UP000268908"/>
    </source>
</evidence>
<reference evidence="1 2" key="1">
    <citation type="submission" date="2018-10" db="EMBL/GenBank/DDBJ databases">
        <title>Genomic Encyclopedia of Type Strains, Phase IV (KMG-IV): sequencing the most valuable type-strain genomes for metagenomic binning, comparative biology and taxonomic classification.</title>
        <authorList>
            <person name="Goeker M."/>
        </authorList>
    </citation>
    <scope>NUCLEOTIDE SEQUENCE [LARGE SCALE GENOMIC DNA]</scope>
    <source>
        <strain evidence="1 2">DSM 26916</strain>
    </source>
</reference>
<name>A0A497XAW0_9PROT</name>
<proteinExistence type="predicted"/>
<sequence>MSLFNTETAEMRISRNGADPLVDPPHPGAMLDILVSDALVRYWILERPAGLASAAELDLYAADRFAEVFGDDPEAWVLRVDPLPQAERWLACAVPAIFAVDVARAAEAKGWRLRSVQPRFVREYNRHCRELGPDAAFCVASSESTTIGLISDGCWRGIRVHPPLADAATSFGALLRRDCRQAGVAFDVMQPTVVGSLRAAAR</sequence>
<evidence type="ECO:0000313" key="1">
    <source>
        <dbReference type="EMBL" id="RLJ63523.1"/>
    </source>
</evidence>
<keyword evidence="2" id="KW-1185">Reference proteome</keyword>
<dbReference type="Proteomes" id="UP000268908">
    <property type="component" value="Unassembled WGS sequence"/>
</dbReference>
<gene>
    <name evidence="1" type="ORF">DFR35_2147</name>
</gene>
<organism evidence="1 2">
    <name type="scientific">Sulfurisoma sediminicola</name>
    <dbReference type="NCBI Taxonomy" id="1381557"/>
    <lineage>
        <taxon>Bacteria</taxon>
        <taxon>Pseudomonadati</taxon>
        <taxon>Pseudomonadota</taxon>
        <taxon>Betaproteobacteria</taxon>
        <taxon>Nitrosomonadales</taxon>
        <taxon>Sterolibacteriaceae</taxon>
        <taxon>Sulfurisoma</taxon>
    </lineage>
</organism>